<evidence type="ECO:0000313" key="1">
    <source>
        <dbReference type="EMBL" id="KAF9074269.1"/>
    </source>
</evidence>
<dbReference type="Proteomes" id="UP000772434">
    <property type="component" value="Unassembled WGS sequence"/>
</dbReference>
<dbReference type="EMBL" id="JADNRY010000014">
    <property type="protein sequence ID" value="KAF9074269.1"/>
    <property type="molecule type" value="Genomic_DNA"/>
</dbReference>
<dbReference type="OrthoDB" id="2884401at2759"/>
<reference evidence="1" key="1">
    <citation type="submission" date="2020-11" db="EMBL/GenBank/DDBJ databases">
        <authorList>
            <consortium name="DOE Joint Genome Institute"/>
            <person name="Ahrendt S."/>
            <person name="Riley R."/>
            <person name="Andreopoulos W."/>
            <person name="Labutti K."/>
            <person name="Pangilinan J."/>
            <person name="Ruiz-Duenas F.J."/>
            <person name="Barrasa J.M."/>
            <person name="Sanchez-Garcia M."/>
            <person name="Camarero S."/>
            <person name="Miyauchi S."/>
            <person name="Serrano A."/>
            <person name="Linde D."/>
            <person name="Babiker R."/>
            <person name="Drula E."/>
            <person name="Ayuso-Fernandez I."/>
            <person name="Pacheco R."/>
            <person name="Padilla G."/>
            <person name="Ferreira P."/>
            <person name="Barriuso J."/>
            <person name="Kellner H."/>
            <person name="Castanera R."/>
            <person name="Alfaro M."/>
            <person name="Ramirez L."/>
            <person name="Pisabarro A.G."/>
            <person name="Kuo A."/>
            <person name="Tritt A."/>
            <person name="Lipzen A."/>
            <person name="He G."/>
            <person name="Yan M."/>
            <person name="Ng V."/>
            <person name="Cullen D."/>
            <person name="Martin F."/>
            <person name="Rosso M.-N."/>
            <person name="Henrissat B."/>
            <person name="Hibbett D."/>
            <person name="Martinez A.T."/>
            <person name="Grigoriev I.V."/>
        </authorList>
    </citation>
    <scope>NUCLEOTIDE SEQUENCE</scope>
    <source>
        <strain evidence="1">AH 40177</strain>
    </source>
</reference>
<keyword evidence="2" id="KW-1185">Reference proteome</keyword>
<accession>A0A9P5UCL5</accession>
<sequence length="261" mass="29508">MATDTAMTVALTSDVMKPEIYSFQDFRDFACCSPIGFFKYGEDIEVPAPKDVVVVRNSVDLKNTFLEALARITTAVNTKDTLLIFIAAHNCGDIIIGSDTLLSKHELKKGVKTRSQRLFFWSTSCYGDFWLDDVPWSGVNDVGNEADTTPNNQTKSSVPFPHPTGSMLRQFRLVPYNELIQSPSARSGNQPSVTMREVMNAHTFEWPSEVDVDELVDLATPFMDCEPMPTSCNMQRIRRNLLLKNSSPEKVWILWSIFKHR</sequence>
<gene>
    <name evidence="1" type="ORF">BDP27DRAFT_1317570</name>
</gene>
<comment type="caution">
    <text evidence="1">The sequence shown here is derived from an EMBL/GenBank/DDBJ whole genome shotgun (WGS) entry which is preliminary data.</text>
</comment>
<evidence type="ECO:0000313" key="2">
    <source>
        <dbReference type="Proteomes" id="UP000772434"/>
    </source>
</evidence>
<name>A0A9P5UCL5_9AGAR</name>
<organism evidence="1 2">
    <name type="scientific">Rhodocollybia butyracea</name>
    <dbReference type="NCBI Taxonomy" id="206335"/>
    <lineage>
        <taxon>Eukaryota</taxon>
        <taxon>Fungi</taxon>
        <taxon>Dikarya</taxon>
        <taxon>Basidiomycota</taxon>
        <taxon>Agaricomycotina</taxon>
        <taxon>Agaricomycetes</taxon>
        <taxon>Agaricomycetidae</taxon>
        <taxon>Agaricales</taxon>
        <taxon>Marasmiineae</taxon>
        <taxon>Omphalotaceae</taxon>
        <taxon>Rhodocollybia</taxon>
    </lineage>
</organism>
<proteinExistence type="predicted"/>
<protein>
    <submittedName>
        <fullName evidence="1">Uncharacterized protein</fullName>
    </submittedName>
</protein>
<dbReference type="AlphaFoldDB" id="A0A9P5UCL5"/>